<name>A0A545V8N6_9HYPO</name>
<dbReference type="AlphaFoldDB" id="A0A545V8N6"/>
<proteinExistence type="predicted"/>
<protein>
    <submittedName>
        <fullName evidence="2">Uncharacterized protein</fullName>
    </submittedName>
</protein>
<organism evidence="2 3">
    <name type="scientific">Cordyceps javanica</name>
    <dbReference type="NCBI Taxonomy" id="43265"/>
    <lineage>
        <taxon>Eukaryota</taxon>
        <taxon>Fungi</taxon>
        <taxon>Dikarya</taxon>
        <taxon>Ascomycota</taxon>
        <taxon>Pezizomycotina</taxon>
        <taxon>Sordariomycetes</taxon>
        <taxon>Hypocreomycetidae</taxon>
        <taxon>Hypocreales</taxon>
        <taxon>Cordycipitaceae</taxon>
        <taxon>Cordyceps</taxon>
    </lineage>
</organism>
<evidence type="ECO:0000256" key="1">
    <source>
        <dbReference type="SAM" id="MobiDB-lite"/>
    </source>
</evidence>
<feature type="compositionally biased region" description="Polar residues" evidence="1">
    <location>
        <begin position="451"/>
        <end position="479"/>
    </location>
</feature>
<dbReference type="Proteomes" id="UP000315783">
    <property type="component" value="Unassembled WGS sequence"/>
</dbReference>
<dbReference type="EMBL" id="SPUK01000004">
    <property type="protein sequence ID" value="TQV98094.1"/>
    <property type="molecule type" value="Genomic_DNA"/>
</dbReference>
<feature type="compositionally biased region" description="Basic and acidic residues" evidence="1">
    <location>
        <begin position="270"/>
        <end position="282"/>
    </location>
</feature>
<comment type="caution">
    <text evidence="2">The sequence shown here is derived from an EMBL/GenBank/DDBJ whole genome shotgun (WGS) entry which is preliminary data.</text>
</comment>
<feature type="compositionally biased region" description="Low complexity" evidence="1">
    <location>
        <begin position="306"/>
        <end position="318"/>
    </location>
</feature>
<reference evidence="2 3" key="1">
    <citation type="journal article" date="2019" name="Appl. Microbiol. Biotechnol.">
        <title>Genome sequence of Isaria javanica and comparative genome analysis insights into family S53 peptidase evolution in fungal entomopathogens.</title>
        <authorList>
            <person name="Lin R."/>
            <person name="Zhang X."/>
            <person name="Xin B."/>
            <person name="Zou M."/>
            <person name="Gao Y."/>
            <person name="Qin F."/>
            <person name="Hu Q."/>
            <person name="Xie B."/>
            <person name="Cheng X."/>
        </authorList>
    </citation>
    <scope>NUCLEOTIDE SEQUENCE [LARGE SCALE GENOMIC DNA]</scope>
    <source>
        <strain evidence="2 3">IJ1G</strain>
    </source>
</reference>
<keyword evidence="3" id="KW-1185">Reference proteome</keyword>
<feature type="compositionally biased region" description="Low complexity" evidence="1">
    <location>
        <begin position="394"/>
        <end position="406"/>
    </location>
</feature>
<sequence length="561" mass="60998">MTEIIASNVISADSQSSIICVKIPSPDCTVLAHFEDTKDFHVCVYVLERAGFAIRGNVRASFLNPAAHTPRTASIHATPMRLSSVTTFPSVSQPKTFAQSQLQVTSSAPDDPFSNYSIRRTESVPTQNFRNSFPSFAASQLDVDLNPYNHFAAERANTVASLHDPYSGSTSFSVPSVAATSGNVSSWSLTPTTASEKKNSMSELGLTTFSGTATSSNRAVEDPCADVLYKAADFRQLMPQMRSLPFMQTDRKVEESNTGTKRTAKRKATHSLDSETRIDKDTNSSPPAKSKRPLRKLTEAKRGANRRSQGSQRSKSQSADSHTLANRKGTAAPKRQAQKKSATKPGEETLTPRSGVASEEGKEEENSRSATTKGKHNAKSLPEPASSRKKATAKKSQTQKPATKAKSSTMKKVESTNSCVSTNTTTSKTKTSREDKRRSSAASVGKASGTRAYSQEAINTPAASGKNSIANPSFSNEGQQVTQIESTSTLLITEMGVLEALNRMTSKIMNQYEADLDCGLNRFEISQYYVNSLYNTRFEFWHDKLAKLSSVDSRTNSRPIT</sequence>
<feature type="compositionally biased region" description="Low complexity" evidence="1">
    <location>
        <begin position="415"/>
        <end position="429"/>
    </location>
</feature>
<gene>
    <name evidence="2" type="ORF">IF1G_03837</name>
</gene>
<evidence type="ECO:0000313" key="3">
    <source>
        <dbReference type="Proteomes" id="UP000315783"/>
    </source>
</evidence>
<accession>A0A545V8N6</accession>
<evidence type="ECO:0000313" key="2">
    <source>
        <dbReference type="EMBL" id="TQV98094.1"/>
    </source>
</evidence>
<feature type="region of interest" description="Disordered" evidence="1">
    <location>
        <begin position="243"/>
        <end position="479"/>
    </location>
</feature>